<evidence type="ECO:0000313" key="2">
    <source>
        <dbReference type="EMBL" id="EOA94288.1"/>
    </source>
</evidence>
<keyword evidence="3" id="KW-1185">Reference proteome</keyword>
<organism evidence="2 3">
    <name type="scientific">Anas platyrhynchos</name>
    <name type="common">Mallard</name>
    <name type="synonym">Anas boschas</name>
    <dbReference type="NCBI Taxonomy" id="8839"/>
    <lineage>
        <taxon>Eukaryota</taxon>
        <taxon>Metazoa</taxon>
        <taxon>Chordata</taxon>
        <taxon>Craniata</taxon>
        <taxon>Vertebrata</taxon>
        <taxon>Euteleostomi</taxon>
        <taxon>Archelosauria</taxon>
        <taxon>Archosauria</taxon>
        <taxon>Dinosauria</taxon>
        <taxon>Saurischia</taxon>
        <taxon>Theropoda</taxon>
        <taxon>Coelurosauria</taxon>
        <taxon>Aves</taxon>
        <taxon>Neognathae</taxon>
        <taxon>Galloanserae</taxon>
        <taxon>Anseriformes</taxon>
        <taxon>Anatidae</taxon>
        <taxon>Anatinae</taxon>
        <taxon>Anas</taxon>
    </lineage>
</organism>
<proteinExistence type="predicted"/>
<reference evidence="3" key="1">
    <citation type="journal article" date="2013" name="Nat. Genet.">
        <title>The duck genome and transcriptome provide insight into an avian influenza virus reservoir species.</title>
        <authorList>
            <person name="Huang Y."/>
            <person name="Li Y."/>
            <person name="Burt D.W."/>
            <person name="Chen H."/>
            <person name="Zhang Y."/>
            <person name="Qian W."/>
            <person name="Kim H."/>
            <person name="Gan S."/>
            <person name="Zhao Y."/>
            <person name="Li J."/>
            <person name="Yi K."/>
            <person name="Feng H."/>
            <person name="Zhu P."/>
            <person name="Li B."/>
            <person name="Liu Q."/>
            <person name="Fairley S."/>
            <person name="Magor K.E."/>
            <person name="Du Z."/>
            <person name="Hu X."/>
            <person name="Goodman L."/>
            <person name="Tafer H."/>
            <person name="Vignal A."/>
            <person name="Lee T."/>
            <person name="Kim K.W."/>
            <person name="Sheng Z."/>
            <person name="An Y."/>
            <person name="Searle S."/>
            <person name="Herrero J."/>
            <person name="Groenen M.A."/>
            <person name="Crooijmans R.P."/>
            <person name="Faraut T."/>
            <person name="Cai Q."/>
            <person name="Webster R.G."/>
            <person name="Aldridge J.R."/>
            <person name="Warren W.C."/>
            <person name="Bartschat S."/>
            <person name="Kehr S."/>
            <person name="Marz M."/>
            <person name="Stadler P.F."/>
            <person name="Smith J."/>
            <person name="Kraus R.H."/>
            <person name="Zhao Y."/>
            <person name="Ren L."/>
            <person name="Fei J."/>
            <person name="Morisson M."/>
            <person name="Kaiser P."/>
            <person name="Griffin D.K."/>
            <person name="Rao M."/>
            <person name="Pitel F."/>
            <person name="Wang J."/>
            <person name="Li N."/>
        </authorList>
    </citation>
    <scope>NUCLEOTIDE SEQUENCE [LARGE SCALE GENOMIC DNA]</scope>
</reference>
<name>R0KM81_ANAPL</name>
<evidence type="ECO:0000313" key="3">
    <source>
        <dbReference type="Proteomes" id="UP000296049"/>
    </source>
</evidence>
<evidence type="ECO:0000256" key="1">
    <source>
        <dbReference type="SAM" id="MobiDB-lite"/>
    </source>
</evidence>
<sequence length="229" mass="24889">MQSFVPWAVGLHTLLQQGLLRAGTASSTLDPLMHPDGVLQRKMKPPPNPTPPRAWGLGKSGIRRLLIKELSGPFFISLHVPREGGKRQDEVKYPTQKPPLPLAEILPAGPGFEGLKCKVERLFHKASSPRGPSGSNRAPRVLPVPGHRARACASAVLARSSLLVFTGTLARFRCSRLVFLANSSRVKLFNNIFGGMQAAGEPEPKRFSFLASADSPLQASLRQSYDLKS</sequence>
<accession>R0KM81</accession>
<gene>
    <name evidence="2" type="ORF">Anapl_18067</name>
</gene>
<feature type="region of interest" description="Disordered" evidence="1">
    <location>
        <begin position="31"/>
        <end position="56"/>
    </location>
</feature>
<dbReference type="Proteomes" id="UP000296049">
    <property type="component" value="Unassembled WGS sequence"/>
</dbReference>
<protein>
    <submittedName>
        <fullName evidence="2">Uncharacterized protein</fullName>
    </submittedName>
</protein>
<dbReference type="AlphaFoldDB" id="R0KM81"/>
<dbReference type="EMBL" id="KB744893">
    <property type="protein sequence ID" value="EOA94288.1"/>
    <property type="molecule type" value="Genomic_DNA"/>
</dbReference>